<evidence type="ECO:0000313" key="4">
    <source>
        <dbReference type="Proteomes" id="UP000007259"/>
    </source>
</evidence>
<proteinExistence type="predicted"/>
<dbReference type="OMA" id="RLWNGHN"/>
<dbReference type="VEuPathDB" id="TriTrypDB:LmxM.19.1570"/>
<dbReference type="KEGG" id="lmi:LMXM_19_1570"/>
<name>E9ASB0_LEIMU</name>
<sequence>MRQRKGVPTPVVPSTAATHAAYPGSSGSDHHSVHQASSTNTRDLNHRAAATADTDTDAGSFQRRANVLEEMEHSLYYAPQLLWLQVMDRIPYELTHYFVSSLPLHHEVMLSGICEQYGRPYSAEKPCDVELLGRLWNGHSRVMFAADNLVFSAAAHSVNDRWKEMGFQGTDPSTDFRGAGIFGLAQLVYLVEHHPEQWSAILTPDFMAAAAGLNVTMRLATLLGISSSLNQFSTSILSTYSAREARRRLCRFIFDPNVDVAIQRLSEVYCFAMRLLHYRWMRSTRNIMELNQQLSNMYTELDRLLFLCNTLEELCSLL</sequence>
<reference evidence="3 4" key="1">
    <citation type="journal article" date="2011" name="Genome Res.">
        <title>Chromosome and gene copy number variation allow major structural change between species and strains of Leishmania.</title>
        <authorList>
            <person name="Rogers M.B."/>
            <person name="Hilley J.D."/>
            <person name="Dickens N.J."/>
            <person name="Wilkes J."/>
            <person name="Bates P.A."/>
            <person name="Depledge D.P."/>
            <person name="Harris D."/>
            <person name="Her Y."/>
            <person name="Herzyk P."/>
            <person name="Imamura H."/>
            <person name="Otto T.D."/>
            <person name="Sanders M."/>
            <person name="Seeger K."/>
            <person name="Dujardin J.C."/>
            <person name="Berriman M."/>
            <person name="Smith D.F."/>
            <person name="Hertz-Fowler C."/>
            <person name="Mottram J.C."/>
        </authorList>
    </citation>
    <scope>NUCLEOTIDE SEQUENCE [LARGE SCALE GENOMIC DNA]</scope>
    <source>
        <strain evidence="3 4">MHOM/GT/2001/U1103</strain>
    </source>
</reference>
<dbReference type="RefSeq" id="XP_003874335.1">
    <property type="nucleotide sequence ID" value="XM_003874286.1"/>
</dbReference>
<organism evidence="3 4">
    <name type="scientific">Leishmania mexicana (strain MHOM/GT/2001/U1103)</name>
    <dbReference type="NCBI Taxonomy" id="929439"/>
    <lineage>
        <taxon>Eukaryota</taxon>
        <taxon>Discoba</taxon>
        <taxon>Euglenozoa</taxon>
        <taxon>Kinetoplastea</taxon>
        <taxon>Metakinetoplastina</taxon>
        <taxon>Trypanosomatida</taxon>
        <taxon>Trypanosomatidae</taxon>
        <taxon>Leishmaniinae</taxon>
        <taxon>Leishmania</taxon>
    </lineage>
</organism>
<dbReference type="OrthoDB" id="67155at2759"/>
<dbReference type="PANTHER" id="PTHR12771:SF56">
    <property type="entry name" value="CED-12"/>
    <property type="match status" value="1"/>
</dbReference>
<feature type="region of interest" description="Disordered" evidence="1">
    <location>
        <begin position="1"/>
        <end position="44"/>
    </location>
</feature>
<dbReference type="PhylomeDB" id="E9ASB0"/>
<dbReference type="GeneID" id="13447840"/>
<dbReference type="InterPro" id="IPR050868">
    <property type="entry name" value="ELMO_domain-containing"/>
</dbReference>
<evidence type="ECO:0000256" key="1">
    <source>
        <dbReference type="SAM" id="MobiDB-lite"/>
    </source>
</evidence>
<dbReference type="Proteomes" id="UP000007259">
    <property type="component" value="Chromosome 19"/>
</dbReference>
<dbReference type="PROSITE" id="PS51335">
    <property type="entry name" value="ELMO"/>
    <property type="match status" value="1"/>
</dbReference>
<dbReference type="Pfam" id="PF04727">
    <property type="entry name" value="ELMO_CED12"/>
    <property type="match status" value="1"/>
</dbReference>
<dbReference type="EMBL" id="FR799572">
    <property type="protein sequence ID" value="CBZ25831.1"/>
    <property type="molecule type" value="Genomic_DNA"/>
</dbReference>
<evidence type="ECO:0000313" key="3">
    <source>
        <dbReference type="EMBL" id="CBZ25831.1"/>
    </source>
</evidence>
<dbReference type="PANTHER" id="PTHR12771">
    <property type="entry name" value="ENGULFMENT AND CELL MOTILITY"/>
    <property type="match status" value="1"/>
</dbReference>
<accession>E9ASB0</accession>
<feature type="domain" description="ELMO" evidence="2">
    <location>
        <begin position="127"/>
        <end position="305"/>
    </location>
</feature>
<evidence type="ECO:0000259" key="2">
    <source>
        <dbReference type="PROSITE" id="PS51335"/>
    </source>
</evidence>
<dbReference type="AlphaFoldDB" id="E9ASB0"/>
<protein>
    <recommendedName>
        <fullName evidence="2">ELMO domain-containing protein</fullName>
    </recommendedName>
</protein>
<gene>
    <name evidence="3" type="ORF">LMXM_19_1570</name>
</gene>
<dbReference type="InterPro" id="IPR006816">
    <property type="entry name" value="ELMO_dom"/>
</dbReference>
<keyword evidence="4" id="KW-1185">Reference proteome</keyword>